<dbReference type="EMBL" id="GFPF01001599">
    <property type="protein sequence ID" value="MAA12745.1"/>
    <property type="molecule type" value="Transcribed_RNA"/>
</dbReference>
<proteinExistence type="predicted"/>
<sequence>MGALKAHIQSSLRVWTGAPSCMQHLFLQRTGVCKRETCTNTGHDVCHYCDKGSTSSTVTCPVKYCELRSTADNYKFTMGVQWSRCLAADPKVTGSILATAGAFR</sequence>
<name>A0A224Y7P6_9ACAR</name>
<evidence type="ECO:0000313" key="1">
    <source>
        <dbReference type="EMBL" id="MAA12745.1"/>
    </source>
</evidence>
<protein>
    <submittedName>
        <fullName evidence="1">Uncharacterized protein</fullName>
    </submittedName>
</protein>
<organism evidence="1">
    <name type="scientific">Rhipicephalus zambeziensis</name>
    <dbReference type="NCBI Taxonomy" id="60191"/>
    <lineage>
        <taxon>Eukaryota</taxon>
        <taxon>Metazoa</taxon>
        <taxon>Ecdysozoa</taxon>
        <taxon>Arthropoda</taxon>
        <taxon>Chelicerata</taxon>
        <taxon>Arachnida</taxon>
        <taxon>Acari</taxon>
        <taxon>Parasitiformes</taxon>
        <taxon>Ixodida</taxon>
        <taxon>Ixodoidea</taxon>
        <taxon>Ixodidae</taxon>
        <taxon>Rhipicephalinae</taxon>
        <taxon>Rhipicephalus</taxon>
        <taxon>Rhipicephalus</taxon>
    </lineage>
</organism>
<accession>A0A224Y7P6</accession>
<reference evidence="1" key="1">
    <citation type="journal article" date="2017" name="Parasit. Vectors">
        <title>Sialotranscriptomics of Rhipicephalus zambeziensis reveals intricate expression profiles of secretory proteins and suggests tight temporal transcriptional regulation during blood-feeding.</title>
        <authorList>
            <person name="de Castro M.H."/>
            <person name="de Klerk D."/>
            <person name="Pienaar R."/>
            <person name="Rees D.J.G."/>
            <person name="Mans B.J."/>
        </authorList>
    </citation>
    <scope>NUCLEOTIDE SEQUENCE</scope>
    <source>
        <tissue evidence="1">Salivary glands</tissue>
    </source>
</reference>
<dbReference type="AlphaFoldDB" id="A0A224Y7P6"/>